<dbReference type="PATRIC" id="fig|246787.4.peg.4143"/>
<evidence type="ECO:0008006" key="3">
    <source>
        <dbReference type="Google" id="ProtNLM"/>
    </source>
</evidence>
<accession>A0A0P0G3W0</accession>
<protein>
    <recommendedName>
        <fullName evidence="3">NVEALA protein</fullName>
    </recommendedName>
</protein>
<dbReference type="RefSeq" id="WP_026367702.1">
    <property type="nucleotide sequence ID" value="NZ_CP012801.1"/>
</dbReference>
<evidence type="ECO:0000313" key="1">
    <source>
        <dbReference type="EMBL" id="ALJ61223.1"/>
    </source>
</evidence>
<name>A0A0P0G3W0_9BACE</name>
<dbReference type="Proteomes" id="UP000061809">
    <property type="component" value="Chromosome"/>
</dbReference>
<reference evidence="1 2" key="1">
    <citation type="journal article" date="2015" name="Science">
        <title>Genetic determinants of in vivo fitness and diet responsiveness in multiple human gut Bacteroides.</title>
        <authorList>
            <person name="Wu M."/>
            <person name="McNulty N.P."/>
            <person name="Rodionov D.A."/>
            <person name="Khoroshkin M.S."/>
            <person name="Griffin N.W."/>
            <person name="Cheng J."/>
            <person name="Latreille P."/>
            <person name="Kerstetter R.A."/>
            <person name="Terrapon N."/>
            <person name="Henrissat B."/>
            <person name="Osterman A.L."/>
            <person name="Gordon J.I."/>
        </authorList>
    </citation>
    <scope>NUCLEOTIDE SEQUENCE [LARGE SCALE GENOMIC DNA]</scope>
    <source>
        <strain evidence="1 2">WH2</strain>
    </source>
</reference>
<evidence type="ECO:0000313" key="2">
    <source>
        <dbReference type="Proteomes" id="UP000061809"/>
    </source>
</evidence>
<dbReference type="EMBL" id="CP012801">
    <property type="protein sequence ID" value="ALJ61223.1"/>
    <property type="molecule type" value="Genomic_DNA"/>
</dbReference>
<sequence length="82" mass="8832">MNKIIKMAFVVAFIAIAGYGVYANQKTDTMSDLMLANVEALANNSENNGTVDCCNSSDCNGDFCGTFYPADGSGKGYKMFYK</sequence>
<proteinExistence type="predicted"/>
<dbReference type="KEGG" id="bcel:BcellWH2_04003"/>
<gene>
    <name evidence="1" type="ORF">BcellWH2_04003</name>
</gene>
<dbReference type="InterPro" id="IPR025905">
    <property type="entry name" value="NVEALA"/>
</dbReference>
<dbReference type="AlphaFoldDB" id="A0A0P0G3W0"/>
<dbReference type="Pfam" id="PF14055">
    <property type="entry name" value="NVEALA"/>
    <property type="match status" value="1"/>
</dbReference>
<dbReference type="GeneID" id="66310231"/>
<organism evidence="1 2">
    <name type="scientific">Bacteroides cellulosilyticus</name>
    <dbReference type="NCBI Taxonomy" id="246787"/>
    <lineage>
        <taxon>Bacteria</taxon>
        <taxon>Pseudomonadati</taxon>
        <taxon>Bacteroidota</taxon>
        <taxon>Bacteroidia</taxon>
        <taxon>Bacteroidales</taxon>
        <taxon>Bacteroidaceae</taxon>
        <taxon>Bacteroides</taxon>
    </lineage>
</organism>